<dbReference type="NCBIfam" id="TIGR00747">
    <property type="entry name" value="fabH"/>
    <property type="match status" value="1"/>
</dbReference>
<keyword evidence="9 12" id="KW-0275">Fatty acid biosynthesis</keyword>
<reference evidence="15" key="2">
    <citation type="journal article" date="2021" name="Microbiome">
        <title>Successional dynamics and alternative stable states in a saline activated sludge microbial community over 9 years.</title>
        <authorList>
            <person name="Wang Y."/>
            <person name="Ye J."/>
            <person name="Ju F."/>
            <person name="Liu L."/>
            <person name="Boyd J.A."/>
            <person name="Deng Y."/>
            <person name="Parks D.H."/>
            <person name="Jiang X."/>
            <person name="Yin X."/>
            <person name="Woodcroft B.J."/>
            <person name="Tyson G.W."/>
            <person name="Hugenholtz P."/>
            <person name="Polz M.F."/>
            <person name="Zhang T."/>
        </authorList>
    </citation>
    <scope>NUCLEOTIDE SEQUENCE</scope>
    <source>
        <strain evidence="15">HKST-UBA01</strain>
    </source>
</reference>
<evidence type="ECO:0000256" key="9">
    <source>
        <dbReference type="ARBA" id="ARBA00023160"/>
    </source>
</evidence>
<evidence type="ECO:0000259" key="14">
    <source>
        <dbReference type="Pfam" id="PF08545"/>
    </source>
</evidence>
<feature type="region of interest" description="ACP-binding" evidence="12">
    <location>
        <begin position="255"/>
        <end position="259"/>
    </location>
</feature>
<dbReference type="CDD" id="cd00830">
    <property type="entry name" value="KAS_III"/>
    <property type="match status" value="1"/>
</dbReference>
<evidence type="ECO:0000256" key="2">
    <source>
        <dbReference type="ARBA" id="ARBA00008642"/>
    </source>
</evidence>
<evidence type="ECO:0000256" key="5">
    <source>
        <dbReference type="ARBA" id="ARBA00022516"/>
    </source>
</evidence>
<keyword evidence="4 12" id="KW-0963">Cytoplasm</keyword>
<keyword evidence="8 12" id="KW-0443">Lipid metabolism</keyword>
<keyword evidence="7 12" id="KW-0276">Fatty acid metabolism</keyword>
<evidence type="ECO:0000313" key="16">
    <source>
        <dbReference type="Proteomes" id="UP000697710"/>
    </source>
</evidence>
<comment type="function">
    <text evidence="12">Catalyzes the condensation reaction of fatty acid synthesis by the addition to an acyl acceptor of two carbons from malonyl-ACP. Catalyzes the first condensation reaction which initiates fatty acid synthesis and may therefore play a role in governing the total rate of fatty acid production. Possesses both acetoacetyl-ACP synthase and acetyl transacylase activities. Its substrate specificity determines the biosynthesis of branched-chain and/or straight-chain of fatty acids.</text>
</comment>
<evidence type="ECO:0000256" key="10">
    <source>
        <dbReference type="ARBA" id="ARBA00023315"/>
    </source>
</evidence>
<evidence type="ECO:0000313" key="15">
    <source>
        <dbReference type="EMBL" id="MCA9727831.1"/>
    </source>
</evidence>
<dbReference type="GO" id="GO:0004315">
    <property type="term" value="F:3-oxoacyl-[acyl-carrier-protein] synthase activity"/>
    <property type="evidence" value="ECO:0007669"/>
    <property type="project" value="InterPro"/>
</dbReference>
<dbReference type="InterPro" id="IPR004655">
    <property type="entry name" value="FabH"/>
</dbReference>
<dbReference type="GO" id="GO:0006633">
    <property type="term" value="P:fatty acid biosynthetic process"/>
    <property type="evidence" value="ECO:0007669"/>
    <property type="project" value="UniProtKB-UniRule"/>
</dbReference>
<gene>
    <name evidence="12" type="primary">fabH</name>
    <name evidence="15" type="ORF">KC729_09125</name>
</gene>
<keyword evidence="5 12" id="KW-0444">Lipid biosynthesis</keyword>
<keyword evidence="12" id="KW-0511">Multifunctional enzyme</keyword>
<keyword evidence="10 12" id="KW-0012">Acyltransferase</keyword>
<feature type="active site" evidence="12">
    <location>
        <position position="254"/>
    </location>
</feature>
<comment type="pathway">
    <text evidence="1 12">Lipid metabolism; fatty acid biosynthesis.</text>
</comment>
<comment type="subunit">
    <text evidence="12">Homodimer.</text>
</comment>
<protein>
    <recommendedName>
        <fullName evidence="3 12">Beta-ketoacyl-[acyl-carrier-protein] synthase III</fullName>
        <shortName evidence="12">Beta-ketoacyl-ACP synthase III</shortName>
        <shortName evidence="12">KAS III</shortName>
        <ecNumber evidence="3 12">2.3.1.180</ecNumber>
    </recommendedName>
    <alternativeName>
        <fullName evidence="12">3-oxoacyl-[acyl-carrier-protein] synthase 3</fullName>
    </alternativeName>
    <alternativeName>
        <fullName evidence="12">3-oxoacyl-[acyl-carrier-protein] synthase III</fullName>
    </alternativeName>
</protein>
<comment type="similarity">
    <text evidence="2 12">Belongs to the thiolase-like superfamily. FabH family.</text>
</comment>
<feature type="domain" description="Beta-ketoacyl-[acyl-carrier-protein] synthase III C-terminal" evidence="13">
    <location>
        <begin position="238"/>
        <end position="327"/>
    </location>
</feature>
<dbReference type="HAMAP" id="MF_01815">
    <property type="entry name" value="FabH"/>
    <property type="match status" value="1"/>
</dbReference>
<evidence type="ECO:0000256" key="7">
    <source>
        <dbReference type="ARBA" id="ARBA00022832"/>
    </source>
</evidence>
<comment type="domain">
    <text evidence="12">The last Arg residue of the ACP-binding site is essential for the weak association between ACP/AcpP and FabH.</text>
</comment>
<sequence length="327" mass="34556">MGREVRILGTGSCVPDRVLTNQDLERMVDTSDEWIVTRTGIKERRIVGPDMAASDLAEVAGARAMKAAGITPTDLDAIFVCTVTGDHLFPSTSCLLQARFGAPQAFCMDVSAACSGFLYGCETASAFIASGMAETVLVVGVEILSKFTNFEDRGTCVLFGDGAGAAVFGPGPGPHQILASHLGADGRFGSLIELPAGGSRRPMTHEALEARQQYLTVKGNEVFKLGVRGMADACIKVLDQAGLAPDDVDLLIPHQANLRIIDATAKRLEIPPERVVVNIDRYGNTSAASVPIALDEAVTTGRVHEGDLVLMVVFGGGLTWGATLVRW</sequence>
<evidence type="ECO:0000256" key="4">
    <source>
        <dbReference type="ARBA" id="ARBA00022490"/>
    </source>
</evidence>
<feature type="domain" description="Beta-ketoacyl-[acyl-carrier-protein] synthase III N-terminal" evidence="14">
    <location>
        <begin position="108"/>
        <end position="186"/>
    </location>
</feature>
<evidence type="ECO:0000259" key="13">
    <source>
        <dbReference type="Pfam" id="PF08541"/>
    </source>
</evidence>
<dbReference type="InterPro" id="IPR013751">
    <property type="entry name" value="ACP_syn_III_N"/>
</dbReference>
<dbReference type="Proteomes" id="UP000697710">
    <property type="component" value="Unassembled WGS sequence"/>
</dbReference>
<feature type="active site" evidence="12">
    <location>
        <position position="284"/>
    </location>
</feature>
<evidence type="ECO:0000256" key="3">
    <source>
        <dbReference type="ARBA" id="ARBA00012333"/>
    </source>
</evidence>
<dbReference type="GO" id="GO:0044550">
    <property type="term" value="P:secondary metabolite biosynthetic process"/>
    <property type="evidence" value="ECO:0007669"/>
    <property type="project" value="TreeGrafter"/>
</dbReference>
<accession>A0A956LYK6</accession>
<dbReference type="InterPro" id="IPR013747">
    <property type="entry name" value="ACP_syn_III_C"/>
</dbReference>
<dbReference type="EMBL" id="JAGQHR010000244">
    <property type="protein sequence ID" value="MCA9727831.1"/>
    <property type="molecule type" value="Genomic_DNA"/>
</dbReference>
<dbReference type="AlphaFoldDB" id="A0A956LYK6"/>
<comment type="subcellular location">
    <subcellularLocation>
        <location evidence="12">Cytoplasm</location>
    </subcellularLocation>
</comment>
<dbReference type="PANTHER" id="PTHR34069">
    <property type="entry name" value="3-OXOACYL-[ACYL-CARRIER-PROTEIN] SYNTHASE 3"/>
    <property type="match status" value="1"/>
</dbReference>
<dbReference type="PANTHER" id="PTHR34069:SF2">
    <property type="entry name" value="BETA-KETOACYL-[ACYL-CARRIER-PROTEIN] SYNTHASE III"/>
    <property type="match status" value="1"/>
</dbReference>
<evidence type="ECO:0000256" key="8">
    <source>
        <dbReference type="ARBA" id="ARBA00023098"/>
    </source>
</evidence>
<dbReference type="Pfam" id="PF08541">
    <property type="entry name" value="ACP_syn_III_C"/>
    <property type="match status" value="1"/>
</dbReference>
<dbReference type="FunFam" id="3.40.47.10:FF:000004">
    <property type="entry name" value="3-oxoacyl-[acyl-carrier-protein] synthase 3"/>
    <property type="match status" value="1"/>
</dbReference>
<dbReference type="InterPro" id="IPR016039">
    <property type="entry name" value="Thiolase-like"/>
</dbReference>
<dbReference type="NCBIfam" id="NF006829">
    <property type="entry name" value="PRK09352.1"/>
    <property type="match status" value="1"/>
</dbReference>
<evidence type="ECO:0000256" key="6">
    <source>
        <dbReference type="ARBA" id="ARBA00022679"/>
    </source>
</evidence>
<keyword evidence="6 12" id="KW-0808">Transferase</keyword>
<name>A0A956LYK6_UNCEI</name>
<evidence type="ECO:0000256" key="11">
    <source>
        <dbReference type="ARBA" id="ARBA00051096"/>
    </source>
</evidence>
<evidence type="ECO:0000256" key="12">
    <source>
        <dbReference type="HAMAP-Rule" id="MF_01815"/>
    </source>
</evidence>
<reference evidence="15" key="1">
    <citation type="submission" date="2020-04" db="EMBL/GenBank/DDBJ databases">
        <authorList>
            <person name="Zhang T."/>
        </authorList>
    </citation>
    <scope>NUCLEOTIDE SEQUENCE</scope>
    <source>
        <strain evidence="15">HKST-UBA01</strain>
    </source>
</reference>
<dbReference type="Gene3D" id="3.40.47.10">
    <property type="match status" value="1"/>
</dbReference>
<dbReference type="GO" id="GO:0005737">
    <property type="term" value="C:cytoplasm"/>
    <property type="evidence" value="ECO:0007669"/>
    <property type="project" value="UniProtKB-SubCell"/>
</dbReference>
<evidence type="ECO:0000256" key="1">
    <source>
        <dbReference type="ARBA" id="ARBA00005194"/>
    </source>
</evidence>
<dbReference type="EC" id="2.3.1.180" evidence="3 12"/>
<feature type="active site" evidence="12">
    <location>
        <position position="114"/>
    </location>
</feature>
<dbReference type="GO" id="GO:0033818">
    <property type="term" value="F:beta-ketoacyl-acyl-carrier-protein synthase III activity"/>
    <property type="evidence" value="ECO:0007669"/>
    <property type="project" value="UniProtKB-UniRule"/>
</dbReference>
<organism evidence="15 16">
    <name type="scientific">Eiseniibacteriota bacterium</name>
    <dbReference type="NCBI Taxonomy" id="2212470"/>
    <lineage>
        <taxon>Bacteria</taxon>
        <taxon>Candidatus Eiseniibacteriota</taxon>
    </lineage>
</organism>
<dbReference type="Pfam" id="PF08545">
    <property type="entry name" value="ACP_syn_III"/>
    <property type="match status" value="1"/>
</dbReference>
<comment type="catalytic activity">
    <reaction evidence="11">
        <text>malonyl-[ACP] + acetyl-CoA + H(+) = 3-oxobutanoyl-[ACP] + CO2 + CoA</text>
        <dbReference type="Rhea" id="RHEA:12080"/>
        <dbReference type="Rhea" id="RHEA-COMP:9623"/>
        <dbReference type="Rhea" id="RHEA-COMP:9625"/>
        <dbReference type="ChEBI" id="CHEBI:15378"/>
        <dbReference type="ChEBI" id="CHEBI:16526"/>
        <dbReference type="ChEBI" id="CHEBI:57287"/>
        <dbReference type="ChEBI" id="CHEBI:57288"/>
        <dbReference type="ChEBI" id="CHEBI:78449"/>
        <dbReference type="ChEBI" id="CHEBI:78450"/>
        <dbReference type="EC" id="2.3.1.180"/>
    </reaction>
    <physiologicalReaction direction="left-to-right" evidence="11">
        <dbReference type="Rhea" id="RHEA:12081"/>
    </physiologicalReaction>
</comment>
<comment type="caution">
    <text evidence="15">The sequence shown here is derived from an EMBL/GenBank/DDBJ whole genome shotgun (WGS) entry which is preliminary data.</text>
</comment>
<dbReference type="SUPFAM" id="SSF53901">
    <property type="entry name" value="Thiolase-like"/>
    <property type="match status" value="1"/>
</dbReference>
<proteinExistence type="inferred from homology"/>